<sequence length="63" mass="7220">MTLKKIWAQGLCWLCRRTDQLVTFIGPIEVNGKRAPAFACADCCNWSRQYVNAYTRQLDARPA</sequence>
<dbReference type="RefSeq" id="WP_067002244.1">
    <property type="nucleotide sequence ID" value="NZ_BNDU01000006.1"/>
</dbReference>
<evidence type="ECO:0000313" key="2">
    <source>
        <dbReference type="Proteomes" id="UP000054241"/>
    </source>
</evidence>
<protein>
    <submittedName>
        <fullName evidence="1">Uncharacterized protein</fullName>
    </submittedName>
</protein>
<dbReference type="AlphaFoldDB" id="A0A101NK57"/>
<comment type="caution">
    <text evidence="1">The sequence shown here is derived from an EMBL/GenBank/DDBJ whole genome shotgun (WGS) entry which is preliminary data.</text>
</comment>
<proteinExistence type="predicted"/>
<dbReference type="EMBL" id="LMWL01000038">
    <property type="protein sequence ID" value="KUM94442.1"/>
    <property type="molecule type" value="Genomic_DNA"/>
</dbReference>
<evidence type="ECO:0000313" key="1">
    <source>
        <dbReference type="EMBL" id="KUM94442.1"/>
    </source>
</evidence>
<reference evidence="1 2" key="1">
    <citation type="submission" date="2015-10" db="EMBL/GenBank/DDBJ databases">
        <title>Draft genome sequence of Streptomyces cellostaticus DSM 40189, type strain for the species Streptomyces cellostaticus.</title>
        <authorList>
            <person name="Ruckert C."/>
            <person name="Winkler A."/>
            <person name="Kalinowski J."/>
            <person name="Kampfer P."/>
            <person name="Glaeser S."/>
        </authorList>
    </citation>
    <scope>NUCLEOTIDE SEQUENCE [LARGE SCALE GENOMIC DNA]</scope>
    <source>
        <strain evidence="1 2">DSM 40189</strain>
    </source>
</reference>
<dbReference type="OrthoDB" id="4299856at2"/>
<dbReference type="Proteomes" id="UP000054241">
    <property type="component" value="Unassembled WGS sequence"/>
</dbReference>
<name>A0A101NK57_9ACTN</name>
<accession>A0A101NK57</accession>
<gene>
    <name evidence="1" type="ORF">AQI88_22350</name>
</gene>
<keyword evidence="2" id="KW-1185">Reference proteome</keyword>
<organism evidence="1 2">
    <name type="scientific">Streptomyces cellostaticus</name>
    <dbReference type="NCBI Taxonomy" id="67285"/>
    <lineage>
        <taxon>Bacteria</taxon>
        <taxon>Bacillati</taxon>
        <taxon>Actinomycetota</taxon>
        <taxon>Actinomycetes</taxon>
        <taxon>Kitasatosporales</taxon>
        <taxon>Streptomycetaceae</taxon>
        <taxon>Streptomyces</taxon>
    </lineage>
</organism>
<dbReference type="STRING" id="67285.AQI88_22350"/>